<reference evidence="4 5" key="1">
    <citation type="submission" date="2019-03" db="EMBL/GenBank/DDBJ databases">
        <title>Genomic Encyclopedia of Type Strains, Phase IV (KMG-IV): sequencing the most valuable type-strain genomes for metagenomic binning, comparative biology and taxonomic classification.</title>
        <authorList>
            <person name="Goeker M."/>
        </authorList>
    </citation>
    <scope>NUCLEOTIDE SEQUENCE [LARGE SCALE GENOMIC DNA]</scope>
    <source>
        <strain evidence="4 5">DSM 101</strain>
    </source>
</reference>
<dbReference type="InterPro" id="IPR016161">
    <property type="entry name" value="Ald_DH/histidinol_DH"/>
</dbReference>
<evidence type="ECO:0000259" key="3">
    <source>
        <dbReference type="Pfam" id="PF00171"/>
    </source>
</evidence>
<feature type="domain" description="Aldehyde dehydrogenase" evidence="3">
    <location>
        <begin position="29"/>
        <end position="483"/>
    </location>
</feature>
<accession>A0A4R1I353</accession>
<dbReference type="RefSeq" id="WP_131836272.1">
    <property type="nucleotide sequence ID" value="NZ_SMFY01000002.1"/>
</dbReference>
<sequence length="489" mass="51526">MTNAPHPDRISSSAGEPVLAIRHLIGGEWRDSDTHAEVRDPYRGEVVTRVPQGTAASVDEAVASAVEAAPRVAAMPAYKRAAILQRAAELIVERADDIGRLMSRETGKAVKDAIGEVRRSQDTMTLSAQEAVRIEGAHIPLDSSEMGAGKIAFMLRFPVGVVGAITPFNAPFNLACHKVGPSFAAGNATVLKAPPQAAGVVHLLAEIMVDAGIPAGALNVVHGGREAGQALVRNPRVDFVTFTGSTPAGAEIKATTGLRRVALELGGNGQTIVHEDADIDAAAKVCARNAMRIAGQSCISVQSVLVHRSRYDAFVSGVVAEVRQIKCGDPLDPATDLGTLIDEAAAKRVEAWIGEAVQGGATLHVGGTRNGAQLTPAVLTDVRPDMKMFCDEVFGPAISILAYDDLDAAFALVNAGQFGLQTGIFTRSNEVTMRAVRTLRTGGVIINGSSTWRTDQLAYGGVKNSGIGREGPRYAIRDMTDERLVLFNM</sequence>
<protein>
    <submittedName>
        <fullName evidence="4">Acyl-CoA reductase-like NAD-dependent aldehyde dehydrogenase</fullName>
    </submittedName>
</protein>
<dbReference type="AlphaFoldDB" id="A0A4R1I353"/>
<keyword evidence="2" id="KW-0560">Oxidoreductase</keyword>
<name>A0A4R1I353_ANCAQ</name>
<dbReference type="InterPro" id="IPR015590">
    <property type="entry name" value="Aldehyde_DH_dom"/>
</dbReference>
<evidence type="ECO:0000313" key="4">
    <source>
        <dbReference type="EMBL" id="TCK29208.1"/>
    </source>
</evidence>
<gene>
    <name evidence="4" type="ORF">EV667_3230</name>
</gene>
<comment type="similarity">
    <text evidence="1">Belongs to the aldehyde dehydrogenase family.</text>
</comment>
<dbReference type="SUPFAM" id="SSF53720">
    <property type="entry name" value="ALDH-like"/>
    <property type="match status" value="1"/>
</dbReference>
<evidence type="ECO:0000313" key="5">
    <source>
        <dbReference type="Proteomes" id="UP000295030"/>
    </source>
</evidence>
<comment type="caution">
    <text evidence="4">The sequence shown here is derived from an EMBL/GenBank/DDBJ whole genome shotgun (WGS) entry which is preliminary data.</text>
</comment>
<dbReference type="GO" id="GO:0008911">
    <property type="term" value="F:lactaldehyde dehydrogenase (NAD+) activity"/>
    <property type="evidence" value="ECO:0007669"/>
    <property type="project" value="TreeGrafter"/>
</dbReference>
<dbReference type="Gene3D" id="3.40.605.10">
    <property type="entry name" value="Aldehyde Dehydrogenase, Chain A, domain 1"/>
    <property type="match status" value="1"/>
</dbReference>
<evidence type="ECO:0000256" key="2">
    <source>
        <dbReference type="ARBA" id="ARBA00023002"/>
    </source>
</evidence>
<dbReference type="OrthoDB" id="9761688at2"/>
<evidence type="ECO:0000256" key="1">
    <source>
        <dbReference type="ARBA" id="ARBA00009986"/>
    </source>
</evidence>
<dbReference type="Proteomes" id="UP000295030">
    <property type="component" value="Unassembled WGS sequence"/>
</dbReference>
<dbReference type="InterPro" id="IPR051020">
    <property type="entry name" value="ALDH-related_metabolic_enz"/>
</dbReference>
<dbReference type="InterPro" id="IPR016163">
    <property type="entry name" value="Ald_DH_C"/>
</dbReference>
<dbReference type="Gene3D" id="3.40.309.10">
    <property type="entry name" value="Aldehyde Dehydrogenase, Chain A, domain 2"/>
    <property type="match status" value="1"/>
</dbReference>
<organism evidence="4 5">
    <name type="scientific">Ancylobacter aquaticus</name>
    <dbReference type="NCBI Taxonomy" id="100"/>
    <lineage>
        <taxon>Bacteria</taxon>
        <taxon>Pseudomonadati</taxon>
        <taxon>Pseudomonadota</taxon>
        <taxon>Alphaproteobacteria</taxon>
        <taxon>Hyphomicrobiales</taxon>
        <taxon>Xanthobacteraceae</taxon>
        <taxon>Ancylobacter</taxon>
    </lineage>
</organism>
<dbReference type="Pfam" id="PF00171">
    <property type="entry name" value="Aldedh"/>
    <property type="match status" value="1"/>
</dbReference>
<dbReference type="PANTHER" id="PTHR42991:SF1">
    <property type="entry name" value="ALDEHYDE DEHYDROGENASE"/>
    <property type="match status" value="1"/>
</dbReference>
<proteinExistence type="inferred from homology"/>
<dbReference type="PANTHER" id="PTHR42991">
    <property type="entry name" value="ALDEHYDE DEHYDROGENASE"/>
    <property type="match status" value="1"/>
</dbReference>
<keyword evidence="5" id="KW-1185">Reference proteome</keyword>
<dbReference type="EMBL" id="SMFY01000002">
    <property type="protein sequence ID" value="TCK29208.1"/>
    <property type="molecule type" value="Genomic_DNA"/>
</dbReference>
<dbReference type="InterPro" id="IPR016162">
    <property type="entry name" value="Ald_DH_N"/>
</dbReference>